<dbReference type="GO" id="GO:0005737">
    <property type="term" value="C:cytoplasm"/>
    <property type="evidence" value="ECO:0007669"/>
    <property type="project" value="TreeGrafter"/>
</dbReference>
<dbReference type="EMBL" id="HBFQ01011366">
    <property type="protein sequence ID" value="CAD8833613.1"/>
    <property type="molecule type" value="Transcribed_RNA"/>
</dbReference>
<dbReference type="Gene3D" id="1.10.10.2660">
    <property type="entry name" value="Ubiquitin-activating enzyme E1, SCCH domain"/>
    <property type="match status" value="1"/>
</dbReference>
<evidence type="ECO:0000259" key="5">
    <source>
        <dbReference type="Pfam" id="PF10585"/>
    </source>
</evidence>
<proteinExistence type="inferred from homology"/>
<protein>
    <recommendedName>
        <fullName evidence="7">Ubiquitin-activating enzyme E1 C-terminal domain-containing protein</fullName>
    </recommendedName>
</protein>
<dbReference type="InterPro" id="IPR045886">
    <property type="entry name" value="ThiF/MoeB/HesA"/>
</dbReference>
<evidence type="ECO:0000256" key="1">
    <source>
        <dbReference type="ARBA" id="ARBA00004906"/>
    </source>
</evidence>
<name>A0A7S0ZVR3_NOCSC</name>
<dbReference type="UniPathway" id="UPA00143"/>
<dbReference type="PROSITE" id="PS51257">
    <property type="entry name" value="PROKAR_LIPOPROTEIN"/>
    <property type="match status" value="1"/>
</dbReference>
<dbReference type="AlphaFoldDB" id="A0A7S0ZVR3"/>
<dbReference type="GO" id="GO:0004839">
    <property type="term" value="F:ubiquitin activating enzyme activity"/>
    <property type="evidence" value="ECO:0007669"/>
    <property type="project" value="TreeGrafter"/>
</dbReference>
<dbReference type="PANTHER" id="PTHR10953:SF4">
    <property type="entry name" value="UBIQUITIN-ACTIVATING ENZYME E1 C-TERMINAL DOMAIN-CONTAINING PROTEIN"/>
    <property type="match status" value="1"/>
</dbReference>
<dbReference type="Pfam" id="PF00899">
    <property type="entry name" value="ThiF"/>
    <property type="match status" value="1"/>
</dbReference>
<evidence type="ECO:0000256" key="3">
    <source>
        <dbReference type="ARBA" id="ARBA00022598"/>
    </source>
</evidence>
<dbReference type="GO" id="GO:0006974">
    <property type="term" value="P:DNA damage response"/>
    <property type="evidence" value="ECO:0007669"/>
    <property type="project" value="TreeGrafter"/>
</dbReference>
<dbReference type="GO" id="GO:0006511">
    <property type="term" value="P:ubiquitin-dependent protein catabolic process"/>
    <property type="evidence" value="ECO:0007669"/>
    <property type="project" value="TreeGrafter"/>
</dbReference>
<dbReference type="InterPro" id="IPR042063">
    <property type="entry name" value="Ubi_acti_E1_SCCH"/>
</dbReference>
<organism evidence="6">
    <name type="scientific">Noctiluca scintillans</name>
    <name type="common">Sea sparkle</name>
    <name type="synonym">Red tide dinoflagellate</name>
    <dbReference type="NCBI Taxonomy" id="2966"/>
    <lineage>
        <taxon>Eukaryota</taxon>
        <taxon>Sar</taxon>
        <taxon>Alveolata</taxon>
        <taxon>Dinophyceae</taxon>
        <taxon>Noctilucales</taxon>
        <taxon>Noctilucaceae</taxon>
        <taxon>Noctiluca</taxon>
    </lineage>
</organism>
<evidence type="ECO:0000256" key="2">
    <source>
        <dbReference type="ARBA" id="ARBA00005673"/>
    </source>
</evidence>
<accession>A0A7S0ZVR3</accession>
<dbReference type="Gene3D" id="3.40.50.720">
    <property type="entry name" value="NAD(P)-binding Rossmann-like Domain"/>
    <property type="match status" value="1"/>
</dbReference>
<dbReference type="InterPro" id="IPR035985">
    <property type="entry name" value="Ubiquitin-activating_enz"/>
</dbReference>
<feature type="domain" description="THIF-type NAD/FAD binding fold" evidence="4">
    <location>
        <begin position="2"/>
        <end position="503"/>
    </location>
</feature>
<evidence type="ECO:0000313" key="6">
    <source>
        <dbReference type="EMBL" id="CAD8833613.1"/>
    </source>
</evidence>
<dbReference type="PANTHER" id="PTHR10953">
    <property type="entry name" value="UBIQUITIN-ACTIVATING ENZYME E1"/>
    <property type="match status" value="1"/>
</dbReference>
<comment type="similarity">
    <text evidence="2">Belongs to the ubiquitin-activating E1 family.</text>
</comment>
<keyword evidence="3" id="KW-0436">Ligase</keyword>
<dbReference type="InterPro" id="IPR000594">
    <property type="entry name" value="ThiF_NAD_FAD-bd"/>
</dbReference>
<comment type="pathway">
    <text evidence="1">Protein modification; protein ubiquitination.</text>
</comment>
<dbReference type="InterPro" id="IPR019572">
    <property type="entry name" value="UBA_E1_SCCH"/>
</dbReference>
<evidence type="ECO:0000259" key="4">
    <source>
        <dbReference type="Pfam" id="PF00899"/>
    </source>
</evidence>
<sequence length="699" mass="78077">MDAVRKQTVFLVGCGALGCEYMKGLSLMGACTAPGSKLTVTDMDTIEVSNLSRQFLFRQPDVGEPKSTTAAKVVKAWNPELQVESLTKGVGDTSEDFFTDDFWRSLNICWNALDNVVARKYTDKCCLWHGLPLLESGTLGTKSNSDTFLPGLTQSYNDATESDANETQIAMCTLRSFPYLPLHCIEFAKQAYFSDYMEFAPQQYLSFWKDKAGFFEQLDAMGEAEQYKALRMIKSYIALQQAGPVDFEACVRTAFQHYCDDFIVAIRSLVYVCDKMEATTGKPFWTGTKRRPVEASWDPAKPPAAALEYLYAASNCFAFIWKGSEGAPTEDQPSKKAKKTLQYVRNRAEFQDFVVSLNLQVPAWSPPSEEATVNEGEEEEKVDTAAIETMKGELYAIETSGLQRCEPHDFEKDDDTNFHIDFLTISTNLRSANYNIKLSDRAHVKVTAGRIIPALATTTAMICGIVDVEFLKLAKGLHKEEGAIDKFYAANVNLATGLQAINVFRPNPAIKKKTNLASLTDFTTWDKEEIKGEITVRELVEGLERKYNTVVHRLYPAGNDKIALYDRGDVAKQNWKVAMEGGKLVVEPDAVFAAWPQLRMAAAQLARLPEGGARKNFENQAQSVMRSLQSVKDTFAARFNSKVSQTYVTMVRPGLDSKPEEQQYFDAVMGKRSYLALGVDVKNADGEDADLPLIRYTFR</sequence>
<dbReference type="GO" id="GO:0005634">
    <property type="term" value="C:nucleus"/>
    <property type="evidence" value="ECO:0007669"/>
    <property type="project" value="TreeGrafter"/>
</dbReference>
<reference evidence="6" key="1">
    <citation type="submission" date="2021-01" db="EMBL/GenBank/DDBJ databases">
        <authorList>
            <person name="Corre E."/>
            <person name="Pelletier E."/>
            <person name="Niang G."/>
            <person name="Scheremetjew M."/>
            <person name="Finn R."/>
            <person name="Kale V."/>
            <person name="Holt S."/>
            <person name="Cochrane G."/>
            <person name="Meng A."/>
            <person name="Brown T."/>
            <person name="Cohen L."/>
        </authorList>
    </citation>
    <scope>NUCLEOTIDE SEQUENCE</scope>
</reference>
<evidence type="ECO:0008006" key="7">
    <source>
        <dbReference type="Google" id="ProtNLM"/>
    </source>
</evidence>
<feature type="domain" description="Ubiquitin-activating enzyme SCCH" evidence="5">
    <location>
        <begin position="178"/>
        <end position="445"/>
    </location>
</feature>
<dbReference type="Pfam" id="PF10585">
    <property type="entry name" value="UBA_E1_SCCH"/>
    <property type="match status" value="1"/>
</dbReference>
<dbReference type="SUPFAM" id="SSF69572">
    <property type="entry name" value="Activating enzymes of the ubiquitin-like proteins"/>
    <property type="match status" value="1"/>
</dbReference>
<gene>
    <name evidence="6" type="ORF">NSCI0253_LOCUS7961</name>
</gene>